<dbReference type="Proteomes" id="UP001596958">
    <property type="component" value="Unassembled WGS sequence"/>
</dbReference>
<dbReference type="RefSeq" id="WP_377101264.1">
    <property type="nucleotide sequence ID" value="NZ_JBHTHU010000019.1"/>
</dbReference>
<protein>
    <submittedName>
        <fullName evidence="1">Uncharacterized protein</fullName>
    </submittedName>
</protein>
<evidence type="ECO:0000313" key="1">
    <source>
        <dbReference type="EMBL" id="MFD0751264.1"/>
    </source>
</evidence>
<accession>A0ABW2YYG6</accession>
<comment type="caution">
    <text evidence="1">The sequence shown here is derived from an EMBL/GenBank/DDBJ whole genome shotgun (WGS) entry which is preliminary data.</text>
</comment>
<reference evidence="2" key="1">
    <citation type="journal article" date="2019" name="Int. J. Syst. Evol. Microbiol.">
        <title>The Global Catalogue of Microorganisms (GCM) 10K type strain sequencing project: providing services to taxonomists for standard genome sequencing and annotation.</title>
        <authorList>
            <consortium name="The Broad Institute Genomics Platform"/>
            <consortium name="The Broad Institute Genome Sequencing Center for Infectious Disease"/>
            <person name="Wu L."/>
            <person name="Ma J."/>
        </authorList>
    </citation>
    <scope>NUCLEOTIDE SEQUENCE [LARGE SCALE GENOMIC DNA]</scope>
    <source>
        <strain evidence="2">CCUG 63418</strain>
    </source>
</reference>
<sequence length="191" mass="21750">MSIIFNQLVKHRIEQFNRCNPEGSGKHDVKPGQVVIHELYPKRIGVTGETMFCDANWRPDDKSPFLQGLAFRMNTDVLYNSASRSKNKKVPVHDLVNKVVCVTNPGIMKYLRKNRKSLLKYNVTWEITDEEPNQVILTPKAAGVYALTNTGREAEKLGEAMENFYEQCGQYLKDAACDEGYIDFDIDSVDL</sequence>
<organism evidence="1 2">
    <name type="scientific">Mucilaginibacter calamicampi</name>
    <dbReference type="NCBI Taxonomy" id="1302352"/>
    <lineage>
        <taxon>Bacteria</taxon>
        <taxon>Pseudomonadati</taxon>
        <taxon>Bacteroidota</taxon>
        <taxon>Sphingobacteriia</taxon>
        <taxon>Sphingobacteriales</taxon>
        <taxon>Sphingobacteriaceae</taxon>
        <taxon>Mucilaginibacter</taxon>
    </lineage>
</organism>
<proteinExistence type="predicted"/>
<gene>
    <name evidence="1" type="ORF">ACFQZS_14025</name>
</gene>
<name>A0ABW2YYG6_9SPHI</name>
<keyword evidence="2" id="KW-1185">Reference proteome</keyword>
<dbReference type="EMBL" id="JBHTHU010000019">
    <property type="protein sequence ID" value="MFD0751264.1"/>
    <property type="molecule type" value="Genomic_DNA"/>
</dbReference>
<evidence type="ECO:0000313" key="2">
    <source>
        <dbReference type="Proteomes" id="UP001596958"/>
    </source>
</evidence>